<proteinExistence type="predicted"/>
<organism evidence="1 2">
    <name type="scientific">Chitinophaga terrae</name>
    <name type="common">ex Kim and Jung 2007</name>
    <dbReference type="NCBI Taxonomy" id="408074"/>
    <lineage>
        <taxon>Bacteria</taxon>
        <taxon>Pseudomonadati</taxon>
        <taxon>Bacteroidota</taxon>
        <taxon>Chitinophagia</taxon>
        <taxon>Chitinophagales</taxon>
        <taxon>Chitinophagaceae</taxon>
        <taxon>Chitinophaga</taxon>
    </lineage>
</organism>
<dbReference type="AlphaFoldDB" id="A0A1H4C5X9"/>
<gene>
    <name evidence="1" type="ORF">SAMN05660909_02480</name>
</gene>
<protein>
    <submittedName>
        <fullName evidence="1">Uncharacterized protein</fullName>
    </submittedName>
</protein>
<evidence type="ECO:0000313" key="2">
    <source>
        <dbReference type="Proteomes" id="UP000199656"/>
    </source>
</evidence>
<dbReference type="STRING" id="408074.SAMN05660909_02480"/>
<keyword evidence="2" id="KW-1185">Reference proteome</keyword>
<sequence>MVKLPFANLIIGSNKPYKTYDIHTPTLTLNNSSKLPAPMKTVSASKAVNPLPITPKILSNLLWIKRTAKPAR</sequence>
<evidence type="ECO:0000313" key="1">
    <source>
        <dbReference type="EMBL" id="SEA55778.1"/>
    </source>
</evidence>
<dbReference type="EMBL" id="FNRL01000009">
    <property type="protein sequence ID" value="SEA55778.1"/>
    <property type="molecule type" value="Genomic_DNA"/>
</dbReference>
<accession>A0A1H4C5X9</accession>
<dbReference type="Proteomes" id="UP000199656">
    <property type="component" value="Unassembled WGS sequence"/>
</dbReference>
<reference evidence="2" key="1">
    <citation type="submission" date="2016-10" db="EMBL/GenBank/DDBJ databases">
        <authorList>
            <person name="Varghese N."/>
            <person name="Submissions S."/>
        </authorList>
    </citation>
    <scope>NUCLEOTIDE SEQUENCE [LARGE SCALE GENOMIC DNA]</scope>
    <source>
        <strain evidence="2">DSM 23920</strain>
    </source>
</reference>
<name>A0A1H4C5X9_9BACT</name>